<reference evidence="1 2" key="1">
    <citation type="submission" date="2024-01" db="EMBL/GenBank/DDBJ databases">
        <authorList>
            <person name="Allen C."/>
            <person name="Tagirdzhanova G."/>
        </authorList>
    </citation>
    <scope>NUCLEOTIDE SEQUENCE [LARGE SCALE GENOMIC DNA]</scope>
</reference>
<dbReference type="Gene3D" id="3.40.50.800">
    <property type="entry name" value="Anticodon-binding domain"/>
    <property type="match status" value="1"/>
</dbReference>
<evidence type="ECO:0000313" key="2">
    <source>
        <dbReference type="Proteomes" id="UP001642482"/>
    </source>
</evidence>
<dbReference type="PANTHER" id="PTHR10745">
    <property type="entry name" value="GLYCYL-TRNA SYNTHETASE/DNA POLYMERASE SUBUNIT GAMMA-2"/>
    <property type="match status" value="1"/>
</dbReference>
<comment type="caution">
    <text evidence="1">The sequence shown here is derived from an EMBL/GenBank/DDBJ whole genome shotgun (WGS) entry which is preliminary data.</text>
</comment>
<dbReference type="Gene3D" id="3.30.930.10">
    <property type="entry name" value="Bira Bifunctional Protein, Domain 2"/>
    <property type="match status" value="2"/>
</dbReference>
<dbReference type="EMBL" id="CAWUHD010000050">
    <property type="protein sequence ID" value="CAK7223528.1"/>
    <property type="molecule type" value="Genomic_DNA"/>
</dbReference>
<dbReference type="PRINTS" id="PR01043">
    <property type="entry name" value="TRNASYNTHGLY"/>
</dbReference>
<dbReference type="InterPro" id="IPR027031">
    <property type="entry name" value="Gly-tRNA_synthase/POLG2"/>
</dbReference>
<sequence length="384" mass="42583">MDAAIIPPNYQGDNRGRYDYGPPGCALQVNIVEEWRSHFVIEENIMELVCTAIMPAEDLKTSCHVDRFADFKCRDPVRGEHLRADHLVKGVLETRLENHGKAVAGQSKYTKLDEATAAEFESILAKLDSYGGPELGELVEQYGIRNPNGDCKVLPPVPFNLMFQSTIGPSAAAPIFLQPETAPLVDNETLGHFLVRIYLFLLKTGADPARVRFRQHLNNEMAHYACDYWAAELSTKVTLDKKVLGPRFKKDATAIEAAVATLAQTTLARPADELVQNAVITLPDIVEHTRKYTPNVIEQSFGNGRILYSVLEHVHWHRPDDVTRGVLSLPMLVAPTKVLIAPLSSNQVIQPSAKKLAARLRRLHIANDADSSSTSIDKRYACAQ</sequence>
<dbReference type="Gene3D" id="3.30.40.230">
    <property type="match status" value="1"/>
</dbReference>
<dbReference type="SUPFAM" id="SSF52954">
    <property type="entry name" value="Class II aaRS ABD-related"/>
    <property type="match status" value="1"/>
</dbReference>
<protein>
    <submittedName>
        <fullName evidence="1">Uncharacterized protein</fullName>
    </submittedName>
</protein>
<dbReference type="PANTHER" id="PTHR10745:SF0">
    <property type="entry name" value="GLYCINE--TRNA LIGASE"/>
    <property type="match status" value="1"/>
</dbReference>
<evidence type="ECO:0000313" key="1">
    <source>
        <dbReference type="EMBL" id="CAK7223528.1"/>
    </source>
</evidence>
<keyword evidence="2" id="KW-1185">Reference proteome</keyword>
<name>A0ABP0BV20_9PEZI</name>
<dbReference type="SUPFAM" id="SSF55681">
    <property type="entry name" value="Class II aaRS and biotin synthetases"/>
    <property type="match status" value="1"/>
</dbReference>
<dbReference type="InterPro" id="IPR045864">
    <property type="entry name" value="aa-tRNA-synth_II/BPL/LPL"/>
</dbReference>
<proteinExistence type="predicted"/>
<organism evidence="1 2">
    <name type="scientific">Sporothrix eucalyptigena</name>
    <dbReference type="NCBI Taxonomy" id="1812306"/>
    <lineage>
        <taxon>Eukaryota</taxon>
        <taxon>Fungi</taxon>
        <taxon>Dikarya</taxon>
        <taxon>Ascomycota</taxon>
        <taxon>Pezizomycotina</taxon>
        <taxon>Sordariomycetes</taxon>
        <taxon>Sordariomycetidae</taxon>
        <taxon>Ophiostomatales</taxon>
        <taxon>Ophiostomataceae</taxon>
        <taxon>Sporothrix</taxon>
    </lineage>
</organism>
<dbReference type="Proteomes" id="UP001642482">
    <property type="component" value="Unassembled WGS sequence"/>
</dbReference>
<accession>A0ABP0BV20</accession>
<gene>
    <name evidence="1" type="ORF">SEUCBS140593_005266</name>
</gene>
<dbReference type="InterPro" id="IPR036621">
    <property type="entry name" value="Anticodon-bd_dom_sf"/>
</dbReference>